<name>A0A0A9AB75_ARUDO</name>
<dbReference type="AlphaFoldDB" id="A0A0A9AB75"/>
<protein>
    <submittedName>
        <fullName evidence="1">Uncharacterized protein</fullName>
    </submittedName>
</protein>
<organism evidence="1">
    <name type="scientific">Arundo donax</name>
    <name type="common">Giant reed</name>
    <name type="synonym">Donax arundinaceus</name>
    <dbReference type="NCBI Taxonomy" id="35708"/>
    <lineage>
        <taxon>Eukaryota</taxon>
        <taxon>Viridiplantae</taxon>
        <taxon>Streptophyta</taxon>
        <taxon>Embryophyta</taxon>
        <taxon>Tracheophyta</taxon>
        <taxon>Spermatophyta</taxon>
        <taxon>Magnoliopsida</taxon>
        <taxon>Liliopsida</taxon>
        <taxon>Poales</taxon>
        <taxon>Poaceae</taxon>
        <taxon>PACMAD clade</taxon>
        <taxon>Arundinoideae</taxon>
        <taxon>Arundineae</taxon>
        <taxon>Arundo</taxon>
    </lineage>
</organism>
<reference evidence="1" key="1">
    <citation type="submission" date="2014-09" db="EMBL/GenBank/DDBJ databases">
        <authorList>
            <person name="Magalhaes I.L.F."/>
            <person name="Oliveira U."/>
            <person name="Santos F.R."/>
            <person name="Vidigal T.H.D.A."/>
            <person name="Brescovit A.D."/>
            <person name="Santos A.J."/>
        </authorList>
    </citation>
    <scope>NUCLEOTIDE SEQUENCE</scope>
    <source>
        <tissue evidence="1">Shoot tissue taken approximately 20 cm above the soil surface</tissue>
    </source>
</reference>
<accession>A0A0A9AB75</accession>
<reference evidence="1" key="2">
    <citation type="journal article" date="2015" name="Data Brief">
        <title>Shoot transcriptome of the giant reed, Arundo donax.</title>
        <authorList>
            <person name="Barrero R.A."/>
            <person name="Guerrero F.D."/>
            <person name="Moolhuijzen P."/>
            <person name="Goolsby J.A."/>
            <person name="Tidwell J."/>
            <person name="Bellgard S.E."/>
            <person name="Bellgard M.I."/>
        </authorList>
    </citation>
    <scope>NUCLEOTIDE SEQUENCE</scope>
    <source>
        <tissue evidence="1">Shoot tissue taken approximately 20 cm above the soil surface</tissue>
    </source>
</reference>
<dbReference type="EMBL" id="GBRH01248961">
    <property type="protein sequence ID" value="JAD48934.1"/>
    <property type="molecule type" value="Transcribed_RNA"/>
</dbReference>
<sequence>MRRRATNSSSSEMGECANMCRQRVDSVVVRPASLSGKRKRINGRISSGSSLMRS</sequence>
<proteinExistence type="predicted"/>
<evidence type="ECO:0000313" key="1">
    <source>
        <dbReference type="EMBL" id="JAD48934.1"/>
    </source>
</evidence>